<evidence type="ECO:0000256" key="1">
    <source>
        <dbReference type="ARBA" id="ARBA00010641"/>
    </source>
</evidence>
<feature type="domain" description="RNA polymerase sigma factor 70 region 4 type 2" evidence="8">
    <location>
        <begin position="160"/>
        <end position="211"/>
    </location>
</feature>
<dbReference type="EMBL" id="CP012333">
    <property type="protein sequence ID" value="AKV02094.1"/>
    <property type="molecule type" value="Genomic_DNA"/>
</dbReference>
<dbReference type="CDD" id="cd06171">
    <property type="entry name" value="Sigma70_r4"/>
    <property type="match status" value="1"/>
</dbReference>
<feature type="compositionally biased region" description="Basic and acidic residues" evidence="6">
    <location>
        <begin position="19"/>
        <end position="38"/>
    </location>
</feature>
<feature type="compositionally biased region" description="Basic and acidic residues" evidence="6">
    <location>
        <begin position="1"/>
        <end position="12"/>
    </location>
</feature>
<evidence type="ECO:0000256" key="4">
    <source>
        <dbReference type="ARBA" id="ARBA00023125"/>
    </source>
</evidence>
<dbReference type="GO" id="GO:0016987">
    <property type="term" value="F:sigma factor activity"/>
    <property type="evidence" value="ECO:0007669"/>
    <property type="project" value="UniProtKB-KW"/>
</dbReference>
<dbReference type="PANTHER" id="PTHR43133:SF8">
    <property type="entry name" value="RNA POLYMERASE SIGMA FACTOR HI_1459-RELATED"/>
    <property type="match status" value="1"/>
</dbReference>
<feature type="region of interest" description="Disordered" evidence="6">
    <location>
        <begin position="1"/>
        <end position="38"/>
    </location>
</feature>
<keyword evidence="3" id="KW-0731">Sigma factor</keyword>
<dbReference type="InterPro" id="IPR039425">
    <property type="entry name" value="RNA_pol_sigma-70-like"/>
</dbReference>
<dbReference type="InterPro" id="IPR013325">
    <property type="entry name" value="RNA_pol_sigma_r2"/>
</dbReference>
<evidence type="ECO:0000313" key="9">
    <source>
        <dbReference type="EMBL" id="AKV02094.1"/>
    </source>
</evidence>
<evidence type="ECO:0000313" key="10">
    <source>
        <dbReference type="Proteomes" id="UP000064967"/>
    </source>
</evidence>
<dbReference type="AlphaFoldDB" id="A0A0K1Q8N5"/>
<proteinExistence type="inferred from homology"/>
<dbReference type="InterPro" id="IPR014284">
    <property type="entry name" value="RNA_pol_sigma-70_dom"/>
</dbReference>
<dbReference type="Pfam" id="PF08281">
    <property type="entry name" value="Sigma70_r4_2"/>
    <property type="match status" value="1"/>
</dbReference>
<accession>A0A0K1Q8N5</accession>
<evidence type="ECO:0000259" key="7">
    <source>
        <dbReference type="Pfam" id="PF04542"/>
    </source>
</evidence>
<reference evidence="9 10" key="1">
    <citation type="submission" date="2015-08" db="EMBL/GenBank/DDBJ databases">
        <authorList>
            <person name="Babu N.S."/>
            <person name="Beckwith C.J."/>
            <person name="Beseler K.G."/>
            <person name="Brison A."/>
            <person name="Carone J.V."/>
            <person name="Caskin T.P."/>
            <person name="Diamond M."/>
            <person name="Durham M.E."/>
            <person name="Foxe J.M."/>
            <person name="Go M."/>
            <person name="Henderson B.A."/>
            <person name="Jones I.B."/>
            <person name="McGettigan J.A."/>
            <person name="Micheletti S.J."/>
            <person name="Nasrallah M.E."/>
            <person name="Ortiz D."/>
            <person name="Piller C.R."/>
            <person name="Privatt S.R."/>
            <person name="Schneider S.L."/>
            <person name="Sharp S."/>
            <person name="Smith T.C."/>
            <person name="Stanton J.D."/>
            <person name="Ullery H.E."/>
            <person name="Wilson R.J."/>
            <person name="Serrano M.G."/>
            <person name="Buck G."/>
            <person name="Lee V."/>
            <person name="Wang Y."/>
            <person name="Carvalho R."/>
            <person name="Voegtly L."/>
            <person name="Shi R."/>
            <person name="Duckworth R."/>
            <person name="Johnson A."/>
            <person name="Loviza R."/>
            <person name="Walstead R."/>
            <person name="Shah Z."/>
            <person name="Kiflezghi M."/>
            <person name="Wade K."/>
            <person name="Ball S.L."/>
            <person name="Bradley K.W."/>
            <person name="Asai D.J."/>
            <person name="Bowman C.A."/>
            <person name="Russell D.A."/>
            <person name="Pope W.H."/>
            <person name="Jacobs-Sera D."/>
            <person name="Hendrix R.W."/>
            <person name="Hatfull G.F."/>
        </authorList>
    </citation>
    <scope>NUCLEOTIDE SEQUENCE [LARGE SCALE GENOMIC DNA]</scope>
    <source>
        <strain evidence="9 10">DSM 27648</strain>
    </source>
</reference>
<dbReference type="InterPro" id="IPR013324">
    <property type="entry name" value="RNA_pol_sigma_r3/r4-like"/>
</dbReference>
<dbReference type="GO" id="GO:0003677">
    <property type="term" value="F:DNA binding"/>
    <property type="evidence" value="ECO:0007669"/>
    <property type="project" value="UniProtKB-KW"/>
</dbReference>
<evidence type="ECO:0000259" key="8">
    <source>
        <dbReference type="Pfam" id="PF08281"/>
    </source>
</evidence>
<name>A0A0K1Q8N5_9BACT</name>
<dbReference type="NCBIfam" id="TIGR02937">
    <property type="entry name" value="sigma70-ECF"/>
    <property type="match status" value="1"/>
</dbReference>
<dbReference type="KEGG" id="llu:AKJ09_08757"/>
<keyword evidence="5" id="KW-0804">Transcription</keyword>
<dbReference type="InterPro" id="IPR007627">
    <property type="entry name" value="RNA_pol_sigma70_r2"/>
</dbReference>
<dbReference type="SUPFAM" id="SSF88659">
    <property type="entry name" value="Sigma3 and sigma4 domains of RNA polymerase sigma factors"/>
    <property type="match status" value="1"/>
</dbReference>
<keyword evidence="2" id="KW-0805">Transcription regulation</keyword>
<dbReference type="Proteomes" id="UP000064967">
    <property type="component" value="Chromosome"/>
</dbReference>
<organism evidence="9 10">
    <name type="scientific">Labilithrix luteola</name>
    <dbReference type="NCBI Taxonomy" id="1391654"/>
    <lineage>
        <taxon>Bacteria</taxon>
        <taxon>Pseudomonadati</taxon>
        <taxon>Myxococcota</taxon>
        <taxon>Polyangia</taxon>
        <taxon>Polyangiales</taxon>
        <taxon>Labilitrichaceae</taxon>
        <taxon>Labilithrix</taxon>
    </lineage>
</organism>
<dbReference type="Gene3D" id="1.10.10.10">
    <property type="entry name" value="Winged helix-like DNA-binding domain superfamily/Winged helix DNA-binding domain"/>
    <property type="match status" value="1"/>
</dbReference>
<dbReference type="InterPro" id="IPR013249">
    <property type="entry name" value="RNA_pol_sigma70_r4_t2"/>
</dbReference>
<keyword evidence="4" id="KW-0238">DNA-binding</keyword>
<evidence type="ECO:0000256" key="3">
    <source>
        <dbReference type="ARBA" id="ARBA00023082"/>
    </source>
</evidence>
<evidence type="ECO:0000256" key="2">
    <source>
        <dbReference type="ARBA" id="ARBA00023015"/>
    </source>
</evidence>
<dbReference type="Pfam" id="PF04542">
    <property type="entry name" value="Sigma70_r2"/>
    <property type="match status" value="1"/>
</dbReference>
<protein>
    <submittedName>
        <fullName evidence="9">RNA polymerase ECF-type sigma factor</fullName>
    </submittedName>
</protein>
<feature type="domain" description="RNA polymerase sigma-70 region 2" evidence="7">
    <location>
        <begin position="63"/>
        <end position="123"/>
    </location>
</feature>
<dbReference type="PANTHER" id="PTHR43133">
    <property type="entry name" value="RNA POLYMERASE ECF-TYPE SIGMA FACTO"/>
    <property type="match status" value="1"/>
</dbReference>
<comment type="similarity">
    <text evidence="1">Belongs to the sigma-70 factor family. ECF subfamily.</text>
</comment>
<sequence>MLRAVPDEERSQSRGTPSEPERALEQERRAEADAADRGLVERAHAGDRKALGELLHKYGPGLYRSVLLPRLGSEAAAKDALAETYAKVVANIGKFTWQNVGFYPWLRTVALRVALDQLRAKKRLVLFEEDDLEREVDAAQSETPVEQRISDHRDRDAARKKVEDALRSINPRYARAIQLRVLEERPREEVARELGVTPATFDVLLHRAIASLKKTLEVKGDG</sequence>
<keyword evidence="10" id="KW-1185">Reference proteome</keyword>
<gene>
    <name evidence="9" type="ORF">AKJ09_08757</name>
</gene>
<dbReference type="InterPro" id="IPR036388">
    <property type="entry name" value="WH-like_DNA-bd_sf"/>
</dbReference>
<dbReference type="STRING" id="1391654.AKJ09_08757"/>
<dbReference type="Gene3D" id="1.10.1740.10">
    <property type="match status" value="1"/>
</dbReference>
<dbReference type="SUPFAM" id="SSF88946">
    <property type="entry name" value="Sigma2 domain of RNA polymerase sigma factors"/>
    <property type="match status" value="1"/>
</dbReference>
<dbReference type="GO" id="GO:0006352">
    <property type="term" value="P:DNA-templated transcription initiation"/>
    <property type="evidence" value="ECO:0007669"/>
    <property type="project" value="InterPro"/>
</dbReference>
<evidence type="ECO:0000256" key="6">
    <source>
        <dbReference type="SAM" id="MobiDB-lite"/>
    </source>
</evidence>
<dbReference type="OrthoDB" id="5503835at2"/>
<evidence type="ECO:0000256" key="5">
    <source>
        <dbReference type="ARBA" id="ARBA00023163"/>
    </source>
</evidence>